<dbReference type="InterPro" id="IPR010917">
    <property type="entry name" value="TonB_rcpt_CS"/>
</dbReference>
<evidence type="ECO:0000313" key="18">
    <source>
        <dbReference type="EMBL" id="AWL12518.1"/>
    </source>
</evidence>
<evidence type="ECO:0000256" key="7">
    <source>
        <dbReference type="ARBA" id="ARBA00023004"/>
    </source>
</evidence>
<dbReference type="InterPro" id="IPR039426">
    <property type="entry name" value="TonB-dep_rcpt-like"/>
</dbReference>
<dbReference type="PANTHER" id="PTHR32552:SF81">
    <property type="entry name" value="TONB-DEPENDENT OUTER MEMBRANE RECEPTOR"/>
    <property type="match status" value="1"/>
</dbReference>
<dbReference type="InterPro" id="IPR012910">
    <property type="entry name" value="Plug_dom"/>
</dbReference>
<organism evidence="18 19">
    <name type="scientific">Saliniradius amylolyticus</name>
    <dbReference type="NCBI Taxonomy" id="2183582"/>
    <lineage>
        <taxon>Bacteria</taxon>
        <taxon>Pseudomonadati</taxon>
        <taxon>Pseudomonadota</taxon>
        <taxon>Gammaproteobacteria</taxon>
        <taxon>Alteromonadales</taxon>
        <taxon>Alteromonadaceae</taxon>
        <taxon>Saliniradius</taxon>
    </lineage>
</organism>
<keyword evidence="3 12" id="KW-1134">Transmembrane beta strand</keyword>
<feature type="signal peptide" evidence="15">
    <location>
        <begin position="1"/>
        <end position="19"/>
    </location>
</feature>
<keyword evidence="8" id="KW-0406">Ion transport</keyword>
<dbReference type="PROSITE" id="PS01156">
    <property type="entry name" value="TONB_DEPENDENT_REC_2"/>
    <property type="match status" value="1"/>
</dbReference>
<keyword evidence="5 12" id="KW-0812">Transmembrane</keyword>
<dbReference type="KEGG" id="salh:HMF8227_02054"/>
<dbReference type="SUPFAM" id="SSF56935">
    <property type="entry name" value="Porins"/>
    <property type="match status" value="1"/>
</dbReference>
<evidence type="ECO:0000256" key="11">
    <source>
        <dbReference type="ARBA" id="ARBA00023237"/>
    </source>
</evidence>
<dbReference type="Pfam" id="PF00593">
    <property type="entry name" value="TonB_dep_Rec_b-barrel"/>
    <property type="match status" value="1"/>
</dbReference>
<dbReference type="PANTHER" id="PTHR32552">
    <property type="entry name" value="FERRICHROME IRON RECEPTOR-RELATED"/>
    <property type="match status" value="1"/>
</dbReference>
<evidence type="ECO:0000256" key="2">
    <source>
        <dbReference type="ARBA" id="ARBA00022448"/>
    </source>
</evidence>
<evidence type="ECO:0000259" key="17">
    <source>
        <dbReference type="Pfam" id="PF07715"/>
    </source>
</evidence>
<dbReference type="Pfam" id="PF07715">
    <property type="entry name" value="Plug"/>
    <property type="match status" value="1"/>
</dbReference>
<gene>
    <name evidence="18" type="ORF">HMF8227_02054</name>
</gene>
<dbReference type="InterPro" id="IPR036942">
    <property type="entry name" value="Beta-barrel_TonB_sf"/>
</dbReference>
<feature type="chain" id="PRO_5015571853" evidence="15">
    <location>
        <begin position="20"/>
        <end position="690"/>
    </location>
</feature>
<keyword evidence="7" id="KW-0408">Iron</keyword>
<keyword evidence="2 12" id="KW-0813">Transport</keyword>
<evidence type="ECO:0000256" key="4">
    <source>
        <dbReference type="ARBA" id="ARBA00022496"/>
    </source>
</evidence>
<evidence type="ECO:0000313" key="19">
    <source>
        <dbReference type="Proteomes" id="UP000245728"/>
    </source>
</evidence>
<name>A0A2S2E4D4_9ALTE</name>
<evidence type="ECO:0000256" key="14">
    <source>
        <dbReference type="RuleBase" id="RU003357"/>
    </source>
</evidence>
<dbReference type="RefSeq" id="WP_109340084.1">
    <property type="nucleotide sequence ID" value="NZ_CP029347.1"/>
</dbReference>
<dbReference type="InterPro" id="IPR000531">
    <property type="entry name" value="Beta-barrel_TonB"/>
</dbReference>
<evidence type="ECO:0000256" key="10">
    <source>
        <dbReference type="ARBA" id="ARBA00023136"/>
    </source>
</evidence>
<feature type="short sequence motif" description="TonB C-terminal box" evidence="13">
    <location>
        <begin position="673"/>
        <end position="690"/>
    </location>
</feature>
<dbReference type="CDD" id="cd01347">
    <property type="entry name" value="ligand_gated_channel"/>
    <property type="match status" value="1"/>
</dbReference>
<dbReference type="PROSITE" id="PS52016">
    <property type="entry name" value="TONB_DEPENDENT_REC_3"/>
    <property type="match status" value="1"/>
</dbReference>
<feature type="domain" description="TonB-dependent receptor plug" evidence="17">
    <location>
        <begin position="44"/>
        <end position="151"/>
    </location>
</feature>
<dbReference type="Gene3D" id="2.40.170.20">
    <property type="entry name" value="TonB-dependent receptor, beta-barrel domain"/>
    <property type="match status" value="1"/>
</dbReference>
<feature type="domain" description="TonB-dependent receptor-like beta-barrel" evidence="16">
    <location>
        <begin position="234"/>
        <end position="646"/>
    </location>
</feature>
<evidence type="ECO:0000256" key="6">
    <source>
        <dbReference type="ARBA" id="ARBA00022729"/>
    </source>
</evidence>
<evidence type="ECO:0000256" key="9">
    <source>
        <dbReference type="ARBA" id="ARBA00023077"/>
    </source>
</evidence>
<keyword evidence="19" id="KW-1185">Reference proteome</keyword>
<dbReference type="Proteomes" id="UP000245728">
    <property type="component" value="Chromosome"/>
</dbReference>
<dbReference type="EMBL" id="CP029347">
    <property type="protein sequence ID" value="AWL12518.1"/>
    <property type="molecule type" value="Genomic_DNA"/>
</dbReference>
<evidence type="ECO:0000256" key="8">
    <source>
        <dbReference type="ARBA" id="ARBA00023065"/>
    </source>
</evidence>
<reference evidence="18 19" key="1">
    <citation type="submission" date="2018-05" db="EMBL/GenBank/DDBJ databases">
        <title>Salinimonas sp. HMF8227 Genome sequencing and assembly.</title>
        <authorList>
            <person name="Kang H."/>
            <person name="Kang J."/>
            <person name="Cha I."/>
            <person name="Kim H."/>
            <person name="Joh K."/>
        </authorList>
    </citation>
    <scope>NUCLEOTIDE SEQUENCE [LARGE SCALE GENOMIC DNA]</scope>
    <source>
        <strain evidence="18 19">HMF8227</strain>
    </source>
</reference>
<protein>
    <submittedName>
        <fullName evidence="18">Vitamin B12 transporter BtuB</fullName>
    </submittedName>
</protein>
<accession>A0A2S2E4D4</accession>
<keyword evidence="11 12" id="KW-0998">Cell outer membrane</keyword>
<sequence>MLKLSTLALTTAVSGLFSAVGVAEQLPQDVEHIIVSSDFQKRSLQKLPSSLSIVGAQDIELRQAQHLEQILNVAPNVNFATGASRGRYIQIRGIGERSQFAEPINPSVGVIVDDMDFSGIAAVGTLFDVEQVEIFKGPQATEFGASALAGAIKIKTTEATAEQTQKVSLTLAQQDTWRLGAAIGGALTDRVFYRVALQQHKSDGFVENIHLNREDTNGQDELTGRFKLRYLASERLTLDLNYQHFDIDNGYDAFSLENNRQTRSDQPGFDRQQTHALGLRARYQVSWGELLAIGTHAESEIGYAYDEDWTFTGFHPWGYTSFDAYFRDRDTQTIELRASSNDISALFNQSTDWTLGVFVKATEEDLLRQYTYAASDFTSEYQPDNQAIYAETRSRLSERLGLTAGLRLDHYEIDYQDSNAYRERLSETMLGGKLVLDYDLTSNTMLYAGLYRGYKASGFNPDERVSAEKRLYDPEYNWNYELGLKWSGKQSFVRVAAFYMDRKDTQISDFDVQSRPDGTASFIDVIDNADLGEHQGLELESGWQVTDNLNLSANLGLLDASFEGYQRANGDFVEEREQAQSPSYMFNLALNWDISDRLRWHVEVDGKDEFYFSDGHNEQSGAYELVHASLSYHLAHWTLSLWGRNLTDETYYTRGFGGFNNDPREGYAPPEPYYQLGDGRRIGISAEYTF</sequence>
<dbReference type="GO" id="GO:0009279">
    <property type="term" value="C:cell outer membrane"/>
    <property type="evidence" value="ECO:0007669"/>
    <property type="project" value="UniProtKB-SubCell"/>
</dbReference>
<keyword evidence="4" id="KW-0410">Iron transport</keyword>
<dbReference type="AlphaFoldDB" id="A0A2S2E4D4"/>
<evidence type="ECO:0000256" key="3">
    <source>
        <dbReference type="ARBA" id="ARBA00022452"/>
    </source>
</evidence>
<evidence type="ECO:0000259" key="16">
    <source>
        <dbReference type="Pfam" id="PF00593"/>
    </source>
</evidence>
<evidence type="ECO:0000256" key="5">
    <source>
        <dbReference type="ARBA" id="ARBA00022692"/>
    </source>
</evidence>
<dbReference type="GO" id="GO:0006826">
    <property type="term" value="P:iron ion transport"/>
    <property type="evidence" value="ECO:0007669"/>
    <property type="project" value="UniProtKB-KW"/>
</dbReference>
<evidence type="ECO:0000256" key="1">
    <source>
        <dbReference type="ARBA" id="ARBA00004571"/>
    </source>
</evidence>
<dbReference type="OrthoDB" id="127311at2"/>
<proteinExistence type="inferred from homology"/>
<keyword evidence="6 15" id="KW-0732">Signal</keyword>
<evidence type="ECO:0000256" key="15">
    <source>
        <dbReference type="SAM" id="SignalP"/>
    </source>
</evidence>
<evidence type="ECO:0000256" key="12">
    <source>
        <dbReference type="PROSITE-ProRule" id="PRU01360"/>
    </source>
</evidence>
<comment type="similarity">
    <text evidence="12 14">Belongs to the TonB-dependent receptor family.</text>
</comment>
<evidence type="ECO:0000256" key="13">
    <source>
        <dbReference type="PROSITE-ProRule" id="PRU10144"/>
    </source>
</evidence>
<comment type="subcellular location">
    <subcellularLocation>
        <location evidence="1 12">Cell outer membrane</location>
        <topology evidence="1 12">Multi-pass membrane protein</topology>
    </subcellularLocation>
</comment>
<keyword evidence="9 14" id="KW-0798">TonB box</keyword>
<keyword evidence="10 12" id="KW-0472">Membrane</keyword>